<comment type="caution">
    <text evidence="1">The sequence shown here is derived from an EMBL/GenBank/DDBJ whole genome shotgun (WGS) entry which is preliminary data.</text>
</comment>
<dbReference type="Proteomes" id="UP001595872">
    <property type="component" value="Unassembled WGS sequence"/>
</dbReference>
<evidence type="ECO:0000313" key="2">
    <source>
        <dbReference type="Proteomes" id="UP001595872"/>
    </source>
</evidence>
<keyword evidence="2" id="KW-1185">Reference proteome</keyword>
<gene>
    <name evidence="1" type="ORF">ACFPCY_08055</name>
</gene>
<evidence type="ECO:0000313" key="1">
    <source>
        <dbReference type="EMBL" id="MFC4907268.1"/>
    </source>
</evidence>
<name>A0ABV9TV16_9ACTN</name>
<protein>
    <submittedName>
        <fullName evidence="1">Uncharacterized protein</fullName>
    </submittedName>
</protein>
<accession>A0ABV9TV16</accession>
<organism evidence="1 2">
    <name type="scientific">Actinomadura gamaensis</name>
    <dbReference type="NCBI Taxonomy" id="1763541"/>
    <lineage>
        <taxon>Bacteria</taxon>
        <taxon>Bacillati</taxon>
        <taxon>Actinomycetota</taxon>
        <taxon>Actinomycetes</taxon>
        <taxon>Streptosporangiales</taxon>
        <taxon>Thermomonosporaceae</taxon>
        <taxon>Actinomadura</taxon>
    </lineage>
</organism>
<proteinExistence type="predicted"/>
<dbReference type="RefSeq" id="WP_378253005.1">
    <property type="nucleotide sequence ID" value="NZ_JBHSIT010000002.1"/>
</dbReference>
<sequence>MSGIDWIDPDPDPDLDDLDGLDLPENVRRYLGALSRSSAEPSRVPEARLLAPGERAMIEDGPELAELCAGIAHDGFSLACVADRRAVEVLSLWTVTEVIVTDEQTPWYELDFGGDEDVLGITDVPGGCVIAQPWGDEADSVLRSVTAGTFGYGMYANPKSGDQGRIAEDGEIVRGDLHPGHRSYGDVGGREVLAAVASGGSAIAHCLLYAGLRPDSLDFLEYPDAWVRVAGGQGR</sequence>
<dbReference type="EMBL" id="JBHSIT010000002">
    <property type="protein sequence ID" value="MFC4907268.1"/>
    <property type="molecule type" value="Genomic_DNA"/>
</dbReference>
<reference evidence="2" key="1">
    <citation type="journal article" date="2019" name="Int. J. Syst. Evol. Microbiol.">
        <title>The Global Catalogue of Microorganisms (GCM) 10K type strain sequencing project: providing services to taxonomists for standard genome sequencing and annotation.</title>
        <authorList>
            <consortium name="The Broad Institute Genomics Platform"/>
            <consortium name="The Broad Institute Genome Sequencing Center for Infectious Disease"/>
            <person name="Wu L."/>
            <person name="Ma J."/>
        </authorList>
    </citation>
    <scope>NUCLEOTIDE SEQUENCE [LARGE SCALE GENOMIC DNA]</scope>
    <source>
        <strain evidence="2">KLKA75</strain>
    </source>
</reference>